<reference evidence="2 3" key="1">
    <citation type="submission" date="2015-01" db="EMBL/GenBank/DDBJ databases">
        <title>The Genome Sequence of Rhinocladiella mackenzie CBS 650.93.</title>
        <authorList>
            <consortium name="The Broad Institute Genomics Platform"/>
            <person name="Cuomo C."/>
            <person name="de Hoog S."/>
            <person name="Gorbushina A."/>
            <person name="Stielow B."/>
            <person name="Teixiera M."/>
            <person name="Abouelleil A."/>
            <person name="Chapman S.B."/>
            <person name="Priest M."/>
            <person name="Young S.K."/>
            <person name="Wortman J."/>
            <person name="Nusbaum C."/>
            <person name="Birren B."/>
        </authorList>
    </citation>
    <scope>NUCLEOTIDE SEQUENCE [LARGE SCALE GENOMIC DNA]</scope>
    <source>
        <strain evidence="2 3">CBS 650.93</strain>
    </source>
</reference>
<feature type="region of interest" description="Disordered" evidence="1">
    <location>
        <begin position="438"/>
        <end position="467"/>
    </location>
</feature>
<organism evidence="2 3">
    <name type="scientific">Rhinocladiella mackenziei CBS 650.93</name>
    <dbReference type="NCBI Taxonomy" id="1442369"/>
    <lineage>
        <taxon>Eukaryota</taxon>
        <taxon>Fungi</taxon>
        <taxon>Dikarya</taxon>
        <taxon>Ascomycota</taxon>
        <taxon>Pezizomycotina</taxon>
        <taxon>Eurotiomycetes</taxon>
        <taxon>Chaetothyriomycetidae</taxon>
        <taxon>Chaetothyriales</taxon>
        <taxon>Herpotrichiellaceae</taxon>
        <taxon>Rhinocladiella</taxon>
    </lineage>
</organism>
<accession>A0A0D2IW48</accession>
<feature type="region of interest" description="Disordered" evidence="1">
    <location>
        <begin position="26"/>
        <end position="100"/>
    </location>
</feature>
<feature type="compositionally biased region" description="Polar residues" evidence="1">
    <location>
        <begin position="26"/>
        <end position="35"/>
    </location>
</feature>
<dbReference type="VEuPathDB" id="FungiDB:Z518_01351"/>
<dbReference type="RefSeq" id="XP_013277405.1">
    <property type="nucleotide sequence ID" value="XM_013421951.1"/>
</dbReference>
<feature type="region of interest" description="Disordered" evidence="1">
    <location>
        <begin position="233"/>
        <end position="287"/>
    </location>
</feature>
<sequence length="642" mass="71047">MSLQCPYRHVSYATWRLRVLQTLCQSSESQPQRNPATHVGKKATGQKQTYSISNHSNGKNKNKESNSEVAEAPKSSAISAEASEDNSVSQRVESFNPYRPAGRQKIKDLIEDLKNVSPKVEKESKDSTLDSLEDRIPIPKSPIFNLVENAAKRRGIQKEQPTDQELGQLANNPWAVMLSSPLRSCQGSGARLPMDLMINFDLVTNPNDGKEYLMPAELANLDVLEKEMAMPLDKEDRKRLKRAAGKGGAVEETVDPTLSAPELETDLDESPGSTEQSSSQPSQKRYYPTSRLFPDINFMRFLTINMTKGQKKNPQVRNVAMHAVASLVPPRRKEAGSIAQHYLRNKIEVDLATGAIDNPPAQEDQLQYKNLQWKLDIHDRLVQILRKRVLVALTALVESAQTRPVSRGPIRLATFPIPEGAEFKDDDFNQLVPMRARPVAAAAEEESGHEETENGTTNSSTSTSHLAEGSEAKALLGHPHCVPGSIFLHIGETDTSVLLPPSPLNADSDRASALPPLPDNPLVPPMITIADTYRMPVFPLRAMLSNDTGLDLDTLNSLLSRYAVLGNPDHNRTDHLLLVRPGPGPAKAVINEVWRLWRYLGGERMGESLGEAWNPEESEQDSTKIFGKDEEMGKPKEEVNID</sequence>
<proteinExistence type="predicted"/>
<dbReference type="Proteomes" id="UP000053617">
    <property type="component" value="Unassembled WGS sequence"/>
</dbReference>
<feature type="region of interest" description="Disordered" evidence="1">
    <location>
        <begin position="609"/>
        <end position="642"/>
    </location>
</feature>
<evidence type="ECO:0000313" key="2">
    <source>
        <dbReference type="EMBL" id="KIX10269.1"/>
    </source>
</evidence>
<dbReference type="HOGENOM" id="CLU_409365_0_0_1"/>
<name>A0A0D2IW48_9EURO</name>
<evidence type="ECO:0000313" key="3">
    <source>
        <dbReference type="Proteomes" id="UP000053617"/>
    </source>
</evidence>
<dbReference type="GeneID" id="25289422"/>
<evidence type="ECO:0000256" key="1">
    <source>
        <dbReference type="SAM" id="MobiDB-lite"/>
    </source>
</evidence>
<dbReference type="AlphaFoldDB" id="A0A0D2IW48"/>
<feature type="compositionally biased region" description="Polar residues" evidence="1">
    <location>
        <begin position="271"/>
        <end position="283"/>
    </location>
</feature>
<feature type="compositionally biased region" description="Low complexity" evidence="1">
    <location>
        <begin position="454"/>
        <end position="465"/>
    </location>
</feature>
<dbReference type="EMBL" id="KN847475">
    <property type="protein sequence ID" value="KIX10269.1"/>
    <property type="molecule type" value="Genomic_DNA"/>
</dbReference>
<dbReference type="OrthoDB" id="3363286at2759"/>
<keyword evidence="3" id="KW-1185">Reference proteome</keyword>
<gene>
    <name evidence="2" type="ORF">Z518_01351</name>
</gene>
<protein>
    <submittedName>
        <fullName evidence="2">Uncharacterized protein</fullName>
    </submittedName>
</protein>
<dbReference type="STRING" id="1442369.A0A0D2IW48"/>
<feature type="compositionally biased region" description="Basic and acidic residues" evidence="1">
    <location>
        <begin position="626"/>
        <end position="642"/>
    </location>
</feature>